<accession>A0AAN7A6F7</accession>
<name>A0AAN7A6F7_9PEZI</name>
<organism evidence="1 2">
    <name type="scientific">Triangularia setosa</name>
    <dbReference type="NCBI Taxonomy" id="2587417"/>
    <lineage>
        <taxon>Eukaryota</taxon>
        <taxon>Fungi</taxon>
        <taxon>Dikarya</taxon>
        <taxon>Ascomycota</taxon>
        <taxon>Pezizomycotina</taxon>
        <taxon>Sordariomycetes</taxon>
        <taxon>Sordariomycetidae</taxon>
        <taxon>Sordariales</taxon>
        <taxon>Podosporaceae</taxon>
        <taxon>Triangularia</taxon>
    </lineage>
</organism>
<reference evidence="1" key="1">
    <citation type="journal article" date="2023" name="Mol. Phylogenet. Evol.">
        <title>Genome-scale phylogeny and comparative genomics of the fungal order Sordariales.</title>
        <authorList>
            <person name="Hensen N."/>
            <person name="Bonometti L."/>
            <person name="Westerberg I."/>
            <person name="Brannstrom I.O."/>
            <person name="Guillou S."/>
            <person name="Cros-Aarteil S."/>
            <person name="Calhoun S."/>
            <person name="Haridas S."/>
            <person name="Kuo A."/>
            <person name="Mondo S."/>
            <person name="Pangilinan J."/>
            <person name="Riley R."/>
            <person name="LaButti K."/>
            <person name="Andreopoulos B."/>
            <person name="Lipzen A."/>
            <person name="Chen C."/>
            <person name="Yan M."/>
            <person name="Daum C."/>
            <person name="Ng V."/>
            <person name="Clum A."/>
            <person name="Steindorff A."/>
            <person name="Ohm R.A."/>
            <person name="Martin F."/>
            <person name="Silar P."/>
            <person name="Natvig D.O."/>
            <person name="Lalanne C."/>
            <person name="Gautier V."/>
            <person name="Ament-Velasquez S.L."/>
            <person name="Kruys A."/>
            <person name="Hutchinson M.I."/>
            <person name="Powell A.J."/>
            <person name="Barry K."/>
            <person name="Miller A.N."/>
            <person name="Grigoriev I.V."/>
            <person name="Debuchy R."/>
            <person name="Gladieux P."/>
            <person name="Hiltunen Thoren M."/>
            <person name="Johannesson H."/>
        </authorList>
    </citation>
    <scope>NUCLEOTIDE SEQUENCE</scope>
    <source>
        <strain evidence="1">CBS 892.96</strain>
    </source>
</reference>
<gene>
    <name evidence="1" type="ORF">QBC36DRAFT_312367</name>
</gene>
<protein>
    <submittedName>
        <fullName evidence="1">Uncharacterized protein</fullName>
    </submittedName>
</protein>
<sequence>MGKDTDDREEEMGVVYRQNYAWASEHGIRDYKCVREGLQDPEPASCGYFGVPVCGWEIRQTTHPPIDKRTESFYEASSPYFSSSEEGPVLCAIEVRYQSRKVALSCPVPRPGLHISYHLFVVPATPDFNHQQPRNLPRLGNHLLVMKNNIAIETKVVDPYRDYDNDNVNHDTEQLGYRESTSAEGDHIVGPRCVPTGFEEEETHRVTTLVAINAWDT</sequence>
<reference evidence="1" key="2">
    <citation type="submission" date="2023-05" db="EMBL/GenBank/DDBJ databases">
        <authorList>
            <consortium name="Lawrence Berkeley National Laboratory"/>
            <person name="Steindorff A."/>
            <person name="Hensen N."/>
            <person name="Bonometti L."/>
            <person name="Westerberg I."/>
            <person name="Brannstrom I.O."/>
            <person name="Guillou S."/>
            <person name="Cros-Aarteil S."/>
            <person name="Calhoun S."/>
            <person name="Haridas S."/>
            <person name="Kuo A."/>
            <person name="Mondo S."/>
            <person name="Pangilinan J."/>
            <person name="Riley R."/>
            <person name="Labutti K."/>
            <person name="Andreopoulos B."/>
            <person name="Lipzen A."/>
            <person name="Chen C."/>
            <person name="Yanf M."/>
            <person name="Daum C."/>
            <person name="Ng V."/>
            <person name="Clum A."/>
            <person name="Ohm R."/>
            <person name="Martin F."/>
            <person name="Silar P."/>
            <person name="Natvig D."/>
            <person name="Lalanne C."/>
            <person name="Gautier V."/>
            <person name="Ament-Velasquez S.L."/>
            <person name="Kruys A."/>
            <person name="Hutchinson M.I."/>
            <person name="Powell A.J."/>
            <person name="Barry K."/>
            <person name="Miller A.N."/>
            <person name="Grigoriev I.V."/>
            <person name="Debuchy R."/>
            <person name="Gladieux P."/>
            <person name="Thoren M.H."/>
            <person name="Johannesson H."/>
        </authorList>
    </citation>
    <scope>NUCLEOTIDE SEQUENCE</scope>
    <source>
        <strain evidence="1">CBS 892.96</strain>
    </source>
</reference>
<keyword evidence="2" id="KW-1185">Reference proteome</keyword>
<dbReference type="EMBL" id="MU866250">
    <property type="protein sequence ID" value="KAK4175074.1"/>
    <property type="molecule type" value="Genomic_DNA"/>
</dbReference>
<dbReference type="AlphaFoldDB" id="A0AAN7A6F7"/>
<comment type="caution">
    <text evidence="1">The sequence shown here is derived from an EMBL/GenBank/DDBJ whole genome shotgun (WGS) entry which is preliminary data.</text>
</comment>
<proteinExistence type="predicted"/>
<dbReference type="Proteomes" id="UP001302321">
    <property type="component" value="Unassembled WGS sequence"/>
</dbReference>
<evidence type="ECO:0000313" key="2">
    <source>
        <dbReference type="Proteomes" id="UP001302321"/>
    </source>
</evidence>
<evidence type="ECO:0000313" key="1">
    <source>
        <dbReference type="EMBL" id="KAK4175074.1"/>
    </source>
</evidence>